<dbReference type="Pfam" id="PF12911">
    <property type="entry name" value="OppC_N"/>
    <property type="match status" value="1"/>
</dbReference>
<feature type="domain" description="ABC transmembrane type-1" evidence="8">
    <location>
        <begin position="95"/>
        <end position="287"/>
    </location>
</feature>
<keyword evidence="6 7" id="KW-0472">Membrane</keyword>
<evidence type="ECO:0000256" key="5">
    <source>
        <dbReference type="ARBA" id="ARBA00022989"/>
    </source>
</evidence>
<keyword evidence="3" id="KW-1003">Cell membrane</keyword>
<dbReference type="Gene3D" id="1.10.3720.10">
    <property type="entry name" value="MetI-like"/>
    <property type="match status" value="1"/>
</dbReference>
<dbReference type="CDD" id="cd06261">
    <property type="entry name" value="TM_PBP2"/>
    <property type="match status" value="1"/>
</dbReference>
<feature type="transmembrane region" description="Helical" evidence="7">
    <location>
        <begin position="204"/>
        <end position="223"/>
    </location>
</feature>
<evidence type="ECO:0000256" key="2">
    <source>
        <dbReference type="ARBA" id="ARBA00022448"/>
    </source>
</evidence>
<feature type="transmembrane region" description="Helical" evidence="7">
    <location>
        <begin position="33"/>
        <end position="55"/>
    </location>
</feature>
<evidence type="ECO:0000259" key="8">
    <source>
        <dbReference type="PROSITE" id="PS50928"/>
    </source>
</evidence>
<accession>A0A8B5XZH8</accession>
<dbReference type="PROSITE" id="PS50928">
    <property type="entry name" value="ABC_TM1"/>
    <property type="match status" value="1"/>
</dbReference>
<evidence type="ECO:0000256" key="7">
    <source>
        <dbReference type="RuleBase" id="RU363032"/>
    </source>
</evidence>
<keyword evidence="5 7" id="KW-1133">Transmembrane helix</keyword>
<dbReference type="InterPro" id="IPR025966">
    <property type="entry name" value="OppC_N"/>
</dbReference>
<dbReference type="Pfam" id="PF00528">
    <property type="entry name" value="BPD_transp_1"/>
    <property type="match status" value="1"/>
</dbReference>
<feature type="transmembrane region" description="Helical" evidence="7">
    <location>
        <begin position="144"/>
        <end position="171"/>
    </location>
</feature>
<feature type="transmembrane region" description="Helical" evidence="7">
    <location>
        <begin position="101"/>
        <end position="124"/>
    </location>
</feature>
<evidence type="ECO:0000256" key="3">
    <source>
        <dbReference type="ARBA" id="ARBA00022475"/>
    </source>
</evidence>
<proteinExistence type="inferred from homology"/>
<reference evidence="9 10" key="1">
    <citation type="submission" date="2019-07" db="EMBL/GenBank/DDBJ databases">
        <title>Genome assembly of Bacillus simplex strain GGC-P6A.</title>
        <authorList>
            <person name="Jennings M.E."/>
            <person name="Barton H.A."/>
        </authorList>
    </citation>
    <scope>NUCLEOTIDE SEQUENCE [LARGE SCALE GENOMIC DNA]</scope>
    <source>
        <strain evidence="9 10">GGC-P6A</strain>
    </source>
</reference>
<evidence type="ECO:0000256" key="6">
    <source>
        <dbReference type="ARBA" id="ARBA00023136"/>
    </source>
</evidence>
<dbReference type="Proteomes" id="UP000317770">
    <property type="component" value="Unassembled WGS sequence"/>
</dbReference>
<comment type="subcellular location">
    <subcellularLocation>
        <location evidence="1 7">Cell membrane</location>
        <topology evidence="1 7">Multi-pass membrane protein</topology>
    </subcellularLocation>
</comment>
<evidence type="ECO:0000313" key="10">
    <source>
        <dbReference type="Proteomes" id="UP000317770"/>
    </source>
</evidence>
<keyword evidence="2 7" id="KW-0813">Transport</keyword>
<gene>
    <name evidence="9" type="ORF">FQP34_12650</name>
</gene>
<dbReference type="GO" id="GO:0005886">
    <property type="term" value="C:plasma membrane"/>
    <property type="evidence" value="ECO:0007669"/>
    <property type="project" value="UniProtKB-SubCell"/>
</dbReference>
<keyword evidence="4 7" id="KW-0812">Transmembrane</keyword>
<dbReference type="InterPro" id="IPR050366">
    <property type="entry name" value="BP-dependent_transpt_permease"/>
</dbReference>
<dbReference type="PANTHER" id="PTHR43386">
    <property type="entry name" value="OLIGOPEPTIDE TRANSPORT SYSTEM PERMEASE PROTEIN APPC"/>
    <property type="match status" value="1"/>
</dbReference>
<protein>
    <submittedName>
        <fullName evidence="9">ABC transporter permease</fullName>
    </submittedName>
</protein>
<dbReference type="AlphaFoldDB" id="A0A8B5XZH8"/>
<dbReference type="PANTHER" id="PTHR43386:SF1">
    <property type="entry name" value="D,D-DIPEPTIDE TRANSPORT SYSTEM PERMEASE PROTEIN DDPC-RELATED"/>
    <property type="match status" value="1"/>
</dbReference>
<dbReference type="GO" id="GO:0055085">
    <property type="term" value="P:transmembrane transport"/>
    <property type="evidence" value="ECO:0007669"/>
    <property type="project" value="InterPro"/>
</dbReference>
<organism evidence="9 10">
    <name type="scientific">Peribacillus simplex</name>
    <dbReference type="NCBI Taxonomy" id="1478"/>
    <lineage>
        <taxon>Bacteria</taxon>
        <taxon>Bacillati</taxon>
        <taxon>Bacillota</taxon>
        <taxon>Bacilli</taxon>
        <taxon>Bacillales</taxon>
        <taxon>Bacillaceae</taxon>
        <taxon>Peribacillus</taxon>
    </lineage>
</organism>
<evidence type="ECO:0000256" key="4">
    <source>
        <dbReference type="ARBA" id="ARBA00022692"/>
    </source>
</evidence>
<comment type="similarity">
    <text evidence="7">Belongs to the binding-protein-dependent transport system permease family.</text>
</comment>
<dbReference type="SUPFAM" id="SSF161098">
    <property type="entry name" value="MetI-like"/>
    <property type="match status" value="1"/>
</dbReference>
<sequence length="301" mass="33522">MEMKVETGKNIQVNDVSPSGIKIIWQEIKKDKLAMGSLIILAAILLFVYGASFFMDAKEIAKVDFLSIYMEPSSDYWLGTDYGGRDVFAQLIVGTRNSFTISLFITLFTAIIGLSLGLLAGYFGGATDNVIMRVIDFVIALPQLMFIIVVVVIVPIFNVYVFILIMTMFLWTGKARLIRSKALSERELDYIHASQTLGTPHWKIILFQLLPNVSSLIIVNFILNLAGNIGLESSLTFLGFGLPESTPSLGTLISYARNPDVLENKWWIWVPASLMILVLMLSINFVGQALKRAADARQRRG</sequence>
<evidence type="ECO:0000256" key="1">
    <source>
        <dbReference type="ARBA" id="ARBA00004651"/>
    </source>
</evidence>
<dbReference type="InterPro" id="IPR035906">
    <property type="entry name" value="MetI-like_sf"/>
</dbReference>
<dbReference type="InterPro" id="IPR000515">
    <property type="entry name" value="MetI-like"/>
</dbReference>
<name>A0A8B5XZH8_9BACI</name>
<dbReference type="EMBL" id="VNKI01000005">
    <property type="protein sequence ID" value="TVX80814.1"/>
    <property type="molecule type" value="Genomic_DNA"/>
</dbReference>
<comment type="caution">
    <text evidence="9">The sequence shown here is derived from an EMBL/GenBank/DDBJ whole genome shotgun (WGS) entry which is preliminary data.</text>
</comment>
<evidence type="ECO:0000313" key="9">
    <source>
        <dbReference type="EMBL" id="TVX80814.1"/>
    </source>
</evidence>
<feature type="transmembrane region" description="Helical" evidence="7">
    <location>
        <begin position="266"/>
        <end position="290"/>
    </location>
</feature>